<dbReference type="Proteomes" id="UP001277972">
    <property type="component" value="Unassembled WGS sequence"/>
</dbReference>
<comment type="caution">
    <text evidence="1">The sequence shown here is derived from an EMBL/GenBank/DDBJ whole genome shotgun (WGS) entry which is preliminary data.</text>
</comment>
<organism evidence="1 2">
    <name type="scientific">Gracilibacillus pellucidus</name>
    <dbReference type="NCBI Taxonomy" id="3095368"/>
    <lineage>
        <taxon>Bacteria</taxon>
        <taxon>Bacillati</taxon>
        <taxon>Bacillota</taxon>
        <taxon>Bacilli</taxon>
        <taxon>Bacillales</taxon>
        <taxon>Bacillaceae</taxon>
        <taxon>Gracilibacillus</taxon>
    </lineage>
</organism>
<keyword evidence="2" id="KW-1185">Reference proteome</keyword>
<accession>A0ACC6M0K5</accession>
<sequence>MPKANKKNVAIVLGSLAGAAAAIGIASKVKSNKSFVLEEATLEEIQKALTARKISSKELTQMYIDRIEQYDQAGPTLKSIIEINPDALQIAEELDRNRPENAGLLYGIPVLVKDNVDTADNMHTSAGAVTLANNIASEDAFLAKKLREAGAIIIGKANMSEFANFITENLPNGFSSRGGQVLNPYGPGTFDVGGSSSGTGAGIAANLAVVGIGTETSGSILSPASSNSLVGIKPTLGLVSRSGIIPLAHSQDTAGPMARTVSDAAILLTAIAGYDEKDEATNTKVDKSVIDYTEYLVKNGLKGARIGVDRTTINRLTAEEQKLMEKAIQEMKRKGAVMVDPIEIPTHEHESRVLYHEFKHDLNAYLEGVSDDVPVKNLADIIAYNKEHAETAIPYGQTILEHAQTMSDDPEDPDYLEDRRLDLVHSSERGIDVVMEEHQLDAILFPNNLGAAMPAKAGYPSITVPGGYTKDGKPFGVTFTALAYREPTLIKLAYGYEQATKHRKAPKLDK</sequence>
<evidence type="ECO:0000313" key="1">
    <source>
        <dbReference type="EMBL" id="MDX8044417.1"/>
    </source>
</evidence>
<evidence type="ECO:0000313" key="2">
    <source>
        <dbReference type="Proteomes" id="UP001277972"/>
    </source>
</evidence>
<proteinExistence type="predicted"/>
<reference evidence="1" key="1">
    <citation type="submission" date="2023-11" db="EMBL/GenBank/DDBJ databases">
        <title>Gracilibacillus pellucida a moderately halophilic bacterium isolated from saline soil in Xinjiang province.</title>
        <authorList>
            <person name="Zhang Z."/>
            <person name="Tan F."/>
            <person name="Wang Y."/>
            <person name="Xia M."/>
        </authorList>
    </citation>
    <scope>NUCLEOTIDE SEQUENCE</scope>
    <source>
        <strain evidence="1">S3-1-1</strain>
    </source>
</reference>
<protein>
    <submittedName>
        <fullName evidence="1">Amidase family protein</fullName>
    </submittedName>
</protein>
<name>A0ACC6M0K5_9BACI</name>
<dbReference type="EMBL" id="JAWZSR010000001">
    <property type="protein sequence ID" value="MDX8044417.1"/>
    <property type="molecule type" value="Genomic_DNA"/>
</dbReference>
<gene>
    <name evidence="1" type="ORF">SH601_00320</name>
</gene>